<dbReference type="GO" id="GO:0010608">
    <property type="term" value="P:post-transcriptional regulation of gene expression"/>
    <property type="evidence" value="ECO:0007669"/>
    <property type="project" value="TreeGrafter"/>
</dbReference>
<dbReference type="OrthoDB" id="668540at2759"/>
<dbReference type="SUPFAM" id="SSF48371">
    <property type="entry name" value="ARM repeat"/>
    <property type="match status" value="1"/>
</dbReference>
<gene>
    <name evidence="5" type="ORF">PACTADRAFT_2775</name>
</gene>
<dbReference type="EMBL" id="KV454013">
    <property type="protein sequence ID" value="ODV96482.1"/>
    <property type="molecule type" value="Genomic_DNA"/>
</dbReference>
<feature type="coiled-coil region" evidence="3">
    <location>
        <begin position="157"/>
        <end position="184"/>
    </location>
</feature>
<protein>
    <recommendedName>
        <fullName evidence="4">PUM-HD domain-containing protein</fullName>
    </recommendedName>
</protein>
<dbReference type="Gene3D" id="1.25.10.10">
    <property type="entry name" value="Leucine-rich Repeat Variant"/>
    <property type="match status" value="1"/>
</dbReference>
<dbReference type="InterPro" id="IPR016024">
    <property type="entry name" value="ARM-type_fold"/>
</dbReference>
<dbReference type="SMART" id="SM00025">
    <property type="entry name" value="Pumilio"/>
    <property type="match status" value="6"/>
</dbReference>
<organism evidence="5 6">
    <name type="scientific">Pachysolen tannophilus NRRL Y-2460</name>
    <dbReference type="NCBI Taxonomy" id="669874"/>
    <lineage>
        <taxon>Eukaryota</taxon>
        <taxon>Fungi</taxon>
        <taxon>Dikarya</taxon>
        <taxon>Ascomycota</taxon>
        <taxon>Saccharomycotina</taxon>
        <taxon>Pichiomycetes</taxon>
        <taxon>Pachysolenaceae</taxon>
        <taxon>Pachysolen</taxon>
    </lineage>
</organism>
<dbReference type="InterPro" id="IPR033133">
    <property type="entry name" value="PUM-HD"/>
</dbReference>
<feature type="domain" description="PUM-HD" evidence="4">
    <location>
        <begin position="251"/>
        <end position="644"/>
    </location>
</feature>
<keyword evidence="6" id="KW-1185">Reference proteome</keyword>
<dbReference type="InterPro" id="IPR011989">
    <property type="entry name" value="ARM-like"/>
</dbReference>
<evidence type="ECO:0000256" key="2">
    <source>
        <dbReference type="PROSITE-ProRule" id="PRU00317"/>
    </source>
</evidence>
<dbReference type="GO" id="GO:0010629">
    <property type="term" value="P:negative regulation of gene expression"/>
    <property type="evidence" value="ECO:0007669"/>
    <property type="project" value="UniProtKB-ARBA"/>
</dbReference>
<keyword evidence="1" id="KW-0677">Repeat</keyword>
<accession>A0A1E4TXI9</accession>
<feature type="repeat" description="Pumilio" evidence="2">
    <location>
        <begin position="351"/>
        <end position="386"/>
    </location>
</feature>
<keyword evidence="3" id="KW-0175">Coiled coil</keyword>
<dbReference type="Pfam" id="PF00806">
    <property type="entry name" value="PUF"/>
    <property type="match status" value="6"/>
</dbReference>
<proteinExistence type="predicted"/>
<dbReference type="STRING" id="669874.A0A1E4TXI9"/>
<dbReference type="PROSITE" id="PS50303">
    <property type="entry name" value="PUM_HD"/>
    <property type="match status" value="1"/>
</dbReference>
<evidence type="ECO:0000256" key="1">
    <source>
        <dbReference type="ARBA" id="ARBA00022737"/>
    </source>
</evidence>
<reference evidence="6" key="1">
    <citation type="submission" date="2016-05" db="EMBL/GenBank/DDBJ databases">
        <title>Comparative genomics of biotechnologically important yeasts.</title>
        <authorList>
            <consortium name="DOE Joint Genome Institute"/>
            <person name="Riley R."/>
            <person name="Haridas S."/>
            <person name="Wolfe K.H."/>
            <person name="Lopes M.R."/>
            <person name="Hittinger C.T."/>
            <person name="Goker M."/>
            <person name="Salamov A."/>
            <person name="Wisecaver J."/>
            <person name="Long T.M."/>
            <person name="Aerts A.L."/>
            <person name="Barry K."/>
            <person name="Choi C."/>
            <person name="Clum A."/>
            <person name="Coughlan A.Y."/>
            <person name="Deshpande S."/>
            <person name="Douglass A.P."/>
            <person name="Hanson S.J."/>
            <person name="Klenk H.-P."/>
            <person name="Labutti K."/>
            <person name="Lapidus A."/>
            <person name="Lindquist E."/>
            <person name="Lipzen A."/>
            <person name="Meier-Kolthoff J.P."/>
            <person name="Ohm R.A."/>
            <person name="Otillar R.P."/>
            <person name="Pangilinan J."/>
            <person name="Peng Y."/>
            <person name="Rokas A."/>
            <person name="Rosa C.A."/>
            <person name="Scheuner C."/>
            <person name="Sibirny A.A."/>
            <person name="Slot J.C."/>
            <person name="Stielow J.B."/>
            <person name="Sun H."/>
            <person name="Kurtzman C.P."/>
            <person name="Blackwell M."/>
            <person name="Grigoriev I.V."/>
            <person name="Jeffries T.W."/>
        </authorList>
    </citation>
    <scope>NUCLEOTIDE SEQUENCE [LARGE SCALE GENOMIC DNA]</scope>
    <source>
        <strain evidence="6">NRRL Y-2460</strain>
    </source>
</reference>
<name>A0A1E4TXI9_PACTA</name>
<dbReference type="PANTHER" id="PTHR12537">
    <property type="entry name" value="RNA BINDING PROTEIN PUMILIO-RELATED"/>
    <property type="match status" value="1"/>
</dbReference>
<sequence>MSRVLSSSHESLVGSCLISGDINPTRDITTDDDYDSVESFEKMIKEVNAVVGGEKSAHNYSGESEKKKFRDSFYQRINESCTDSNTEPCDSSIHMVPKISIKSAIAENSIENEKLTFKKSSNKKITKNSNRWKNWEVSSPVNTPRWGHISKNNCTKEKYLLEEIEDLKNKINIMEANIGKLTESFNFWQNFVSPKSGTPEIKRSMSLNNGNSFNSDSGYLHNEHNFHLSKHTKNRHPVNSFDLPRQLNNSKKSLDYEENNHKNNISEHINSKSSMYDWDATVNKIFEDDGLQTSIFLQQKLKNSDSKTTDEIFKPILKRSGELMVSRFGNFLIQRCFDYCTEKQIEKLLYEILGNVVLLSMDRYGCHVVQKAIDYTVSMKMSKLYMLIVEELVEDISETIICNNSTRVWQRIFEIRWSTINKGESTPFVNIIEKINLSLKDKWCEIAMSPNGCLIVQKLFENYSKYDQIQCINELLQNLNLLIKNQSGNWVIQHLLINEVSAINGNEEFFSEKQTIIAELLDEKKCFHYCINQFGSKVIETMLKNYPQTVDKLLTSLCKEQARGSSNKSTSNSVGFSRTPSISIRSQLSILASDLYGSHVLQYIFINGNDEQKRKIMDELKRYMVSLRGSKYGIKITNSIDQYVKYNNNNYTTS</sequence>
<evidence type="ECO:0000259" key="4">
    <source>
        <dbReference type="PROSITE" id="PS50303"/>
    </source>
</evidence>
<evidence type="ECO:0000256" key="3">
    <source>
        <dbReference type="SAM" id="Coils"/>
    </source>
</evidence>
<dbReference type="InterPro" id="IPR001313">
    <property type="entry name" value="Pumilio_RNA-bd_rpt"/>
</dbReference>
<dbReference type="AlphaFoldDB" id="A0A1E4TXI9"/>
<evidence type="ECO:0000313" key="6">
    <source>
        <dbReference type="Proteomes" id="UP000094236"/>
    </source>
</evidence>
<dbReference type="PANTHER" id="PTHR12537:SF48">
    <property type="entry name" value="MEIOTIC COILED-COIL PROTEIN 2"/>
    <property type="match status" value="1"/>
</dbReference>
<dbReference type="GO" id="GO:0005737">
    <property type="term" value="C:cytoplasm"/>
    <property type="evidence" value="ECO:0007669"/>
    <property type="project" value="TreeGrafter"/>
</dbReference>
<dbReference type="PROSITE" id="PS50302">
    <property type="entry name" value="PUM"/>
    <property type="match status" value="3"/>
</dbReference>
<dbReference type="GO" id="GO:0003730">
    <property type="term" value="F:mRNA 3'-UTR binding"/>
    <property type="evidence" value="ECO:0007669"/>
    <property type="project" value="TreeGrafter"/>
</dbReference>
<dbReference type="Proteomes" id="UP000094236">
    <property type="component" value="Unassembled WGS sequence"/>
</dbReference>
<evidence type="ECO:0000313" key="5">
    <source>
        <dbReference type="EMBL" id="ODV96482.1"/>
    </source>
</evidence>
<feature type="repeat" description="Pumilio" evidence="2">
    <location>
        <begin position="315"/>
        <end position="350"/>
    </location>
</feature>
<feature type="repeat" description="Pumilio" evidence="2">
    <location>
        <begin position="583"/>
        <end position="618"/>
    </location>
</feature>